<keyword evidence="4" id="KW-1185">Reference proteome</keyword>
<gene>
    <name evidence="3" type="ORF">BOTBODRAFT_189553</name>
</gene>
<reference evidence="4" key="1">
    <citation type="journal article" date="2014" name="Proc. Natl. Acad. Sci. U.S.A.">
        <title>Extensive sampling of basidiomycete genomes demonstrates inadequacy of the white-rot/brown-rot paradigm for wood decay fungi.</title>
        <authorList>
            <person name="Riley R."/>
            <person name="Salamov A.A."/>
            <person name="Brown D.W."/>
            <person name="Nagy L.G."/>
            <person name="Floudas D."/>
            <person name="Held B.W."/>
            <person name="Levasseur A."/>
            <person name="Lombard V."/>
            <person name="Morin E."/>
            <person name="Otillar R."/>
            <person name="Lindquist E.A."/>
            <person name="Sun H."/>
            <person name="LaButti K.M."/>
            <person name="Schmutz J."/>
            <person name="Jabbour D."/>
            <person name="Luo H."/>
            <person name="Baker S.E."/>
            <person name="Pisabarro A.G."/>
            <person name="Walton J.D."/>
            <person name="Blanchette R.A."/>
            <person name="Henrissat B."/>
            <person name="Martin F."/>
            <person name="Cullen D."/>
            <person name="Hibbett D.S."/>
            <person name="Grigoriev I.V."/>
        </authorList>
    </citation>
    <scope>NUCLEOTIDE SEQUENCE [LARGE SCALE GENOMIC DNA]</scope>
    <source>
        <strain evidence="4">FD-172 SS1</strain>
    </source>
</reference>
<evidence type="ECO:0000259" key="2">
    <source>
        <dbReference type="Pfam" id="PF21666"/>
    </source>
</evidence>
<dbReference type="AlphaFoldDB" id="A0A067M7Y5"/>
<dbReference type="OrthoDB" id="415532at2759"/>
<organism evidence="3 4">
    <name type="scientific">Botryobasidium botryosum (strain FD-172 SS1)</name>
    <dbReference type="NCBI Taxonomy" id="930990"/>
    <lineage>
        <taxon>Eukaryota</taxon>
        <taxon>Fungi</taxon>
        <taxon>Dikarya</taxon>
        <taxon>Basidiomycota</taxon>
        <taxon>Agaricomycotina</taxon>
        <taxon>Agaricomycetes</taxon>
        <taxon>Cantharellales</taxon>
        <taxon>Botryobasidiaceae</taxon>
        <taxon>Botryobasidium</taxon>
    </lineage>
</organism>
<dbReference type="Pfam" id="PF14033">
    <property type="entry name" value="DUF4246"/>
    <property type="match status" value="1"/>
</dbReference>
<dbReference type="PANTHER" id="PTHR33119:SF1">
    <property type="entry name" value="FE2OG DIOXYGENASE DOMAIN-CONTAINING PROTEIN"/>
    <property type="match status" value="1"/>
</dbReference>
<dbReference type="HOGENOM" id="CLU_690764_0_0_1"/>
<dbReference type="Proteomes" id="UP000027195">
    <property type="component" value="Unassembled WGS sequence"/>
</dbReference>
<sequence>MFMRPLQRIEMQDDGWLKWAEREERTYPLPFVDDDEDRYLNRDDDMRAEVDLPRTVVELKMNSLSSNLREKPSWIQKSQDSSIVAKWREEAIGQQEGLPEEDQLTPTMVDYVLAELAGYAKLSDGATGIEMGCCERVWKSDSLISTELRDALLKCVSRLEDVPDDEKDWHPNSNKQVLDLVHPSLYPLVYGRTHIYEQDGTGKLLAENPERAQMYSSDKYQWLPADFDINASGQATLTSPYINNLDRRKHGRLYKALERLVGAAVPMRNRVLSDLRRPLTPPRVQTSLVYSSVGHFEYYGMECIWGRGGEPRCPLEGNYDNDEYEARLKTQPKKLPQGLTKYDGALDAIKQTINLNNSRIQARDRQARQHCPDAGRATLSRDRGMSKVVVNVMFISPKR</sequence>
<evidence type="ECO:0000313" key="3">
    <source>
        <dbReference type="EMBL" id="KDQ11858.1"/>
    </source>
</evidence>
<name>A0A067M7Y5_BOTB1</name>
<dbReference type="InParanoid" id="A0A067M7Y5"/>
<dbReference type="InterPro" id="IPR049192">
    <property type="entry name" value="DUF4246_C"/>
</dbReference>
<dbReference type="InterPro" id="IPR025340">
    <property type="entry name" value="DUF4246"/>
</dbReference>
<proteinExistence type="predicted"/>
<dbReference type="InterPro" id="IPR049207">
    <property type="entry name" value="DUF4246_N"/>
</dbReference>
<feature type="domain" description="DUF4246" evidence="1">
    <location>
        <begin position="107"/>
        <end position="310"/>
    </location>
</feature>
<dbReference type="STRING" id="930990.A0A067M7Y5"/>
<dbReference type="PANTHER" id="PTHR33119">
    <property type="entry name" value="IFI3P"/>
    <property type="match status" value="1"/>
</dbReference>
<protein>
    <submittedName>
        <fullName evidence="3">Uncharacterized protein</fullName>
    </submittedName>
</protein>
<accession>A0A067M7Y5</accession>
<dbReference type="EMBL" id="KL198054">
    <property type="protein sequence ID" value="KDQ11858.1"/>
    <property type="molecule type" value="Genomic_DNA"/>
</dbReference>
<feature type="domain" description="DUF4246" evidence="2">
    <location>
        <begin position="21"/>
        <end position="90"/>
    </location>
</feature>
<evidence type="ECO:0000259" key="1">
    <source>
        <dbReference type="Pfam" id="PF14033"/>
    </source>
</evidence>
<dbReference type="Pfam" id="PF21666">
    <property type="entry name" value="DUF4246_N"/>
    <property type="match status" value="1"/>
</dbReference>
<evidence type="ECO:0000313" key="4">
    <source>
        <dbReference type="Proteomes" id="UP000027195"/>
    </source>
</evidence>